<dbReference type="AlphaFoldDB" id="A0A6J2YXF6"/>
<evidence type="ECO:0000256" key="1">
    <source>
        <dbReference type="SAM" id="Coils"/>
    </source>
</evidence>
<reference evidence="3" key="1">
    <citation type="submission" date="2025-08" db="UniProtKB">
        <authorList>
            <consortium name="RefSeq"/>
        </authorList>
    </citation>
    <scope>IDENTIFICATION</scope>
    <source>
        <tissue evidence="3">Gonads</tissue>
    </source>
</reference>
<evidence type="ECO:0000313" key="2">
    <source>
        <dbReference type="Proteomes" id="UP000504635"/>
    </source>
</evidence>
<gene>
    <name evidence="3" type="primary">LOC115891536</name>
</gene>
<evidence type="ECO:0000313" key="3">
    <source>
        <dbReference type="RefSeq" id="XP_030767881.1"/>
    </source>
</evidence>
<feature type="coiled-coil region" evidence="1">
    <location>
        <begin position="29"/>
        <end position="63"/>
    </location>
</feature>
<sequence>MYKNILRNAKMSEHGSALQTYNQELVKCLEHLKLERNELVEVIRREEAEKMVLEKNIRILEDKLCNLQDRLQHHKKMCDNYDKTISETDMGYKKILESSLALLRSAQNETSKLVTGYDTVTGFLQHVKEDY</sequence>
<dbReference type="InterPro" id="IPR033362">
    <property type="entry name" value="SSNA1_fam"/>
</dbReference>
<accession>A0A6J2YXF6</accession>
<dbReference type="InParanoid" id="A0A6J2YXF6"/>
<dbReference type="OrthoDB" id="295355at2759"/>
<organism evidence="2 3">
    <name type="scientific">Sitophilus oryzae</name>
    <name type="common">Rice weevil</name>
    <name type="synonym">Curculio oryzae</name>
    <dbReference type="NCBI Taxonomy" id="7048"/>
    <lineage>
        <taxon>Eukaryota</taxon>
        <taxon>Metazoa</taxon>
        <taxon>Ecdysozoa</taxon>
        <taxon>Arthropoda</taxon>
        <taxon>Hexapoda</taxon>
        <taxon>Insecta</taxon>
        <taxon>Pterygota</taxon>
        <taxon>Neoptera</taxon>
        <taxon>Endopterygota</taxon>
        <taxon>Coleoptera</taxon>
        <taxon>Polyphaga</taxon>
        <taxon>Cucujiformia</taxon>
        <taxon>Curculionidae</taxon>
        <taxon>Dryophthorinae</taxon>
        <taxon>Sitophilus</taxon>
    </lineage>
</organism>
<dbReference type="GeneID" id="115891536"/>
<dbReference type="PANTHER" id="PTHR28661">
    <property type="entry name" value="SJOEGREN SYNDROME NUCLEAR AUTOANTIGEN 1"/>
    <property type="match status" value="1"/>
</dbReference>
<dbReference type="PANTHER" id="PTHR28661:SF1">
    <property type="entry name" value="MICROTUBULE NUCLEATION FACTOR SSNA1"/>
    <property type="match status" value="1"/>
</dbReference>
<dbReference type="KEGG" id="soy:115891536"/>
<dbReference type="GO" id="GO:0036064">
    <property type="term" value="C:ciliary basal body"/>
    <property type="evidence" value="ECO:0007669"/>
    <property type="project" value="TreeGrafter"/>
</dbReference>
<keyword evidence="1" id="KW-0175">Coiled coil</keyword>
<keyword evidence="2" id="KW-1185">Reference proteome</keyword>
<dbReference type="Proteomes" id="UP000504635">
    <property type="component" value="Unplaced"/>
</dbReference>
<dbReference type="RefSeq" id="XP_030767881.1">
    <property type="nucleotide sequence ID" value="XM_030912021.1"/>
</dbReference>
<name>A0A6J2YXF6_SITOR</name>
<protein>
    <submittedName>
        <fullName evidence="3">13 kDa deflagellation-inducible protein-like</fullName>
    </submittedName>
</protein>
<dbReference type="GO" id="GO:0005813">
    <property type="term" value="C:centrosome"/>
    <property type="evidence" value="ECO:0007669"/>
    <property type="project" value="TreeGrafter"/>
</dbReference>
<proteinExistence type="predicted"/>